<feature type="compositionally biased region" description="Gly residues" evidence="2">
    <location>
        <begin position="452"/>
        <end position="466"/>
    </location>
</feature>
<dbReference type="InterPro" id="IPR004882">
    <property type="entry name" value="Luc7-rel"/>
</dbReference>
<feature type="region of interest" description="Disordered" evidence="2">
    <location>
        <begin position="401"/>
        <end position="509"/>
    </location>
</feature>
<dbReference type="GO" id="GO:0006376">
    <property type="term" value="P:mRNA splice site recognition"/>
    <property type="evidence" value="ECO:0007669"/>
    <property type="project" value="InterPro"/>
</dbReference>
<dbReference type="AlphaFoldDB" id="A0A9N8E2E6"/>
<dbReference type="GO" id="GO:0003729">
    <property type="term" value="F:mRNA binding"/>
    <property type="evidence" value="ECO:0007669"/>
    <property type="project" value="InterPro"/>
</dbReference>
<dbReference type="Pfam" id="PF03194">
    <property type="entry name" value="LUC7"/>
    <property type="match status" value="1"/>
</dbReference>
<feature type="compositionally biased region" description="Gly residues" evidence="2">
    <location>
        <begin position="432"/>
        <end position="445"/>
    </location>
</feature>
<comment type="caution">
    <text evidence="3">The sequence shown here is derived from an EMBL/GenBank/DDBJ whole genome shotgun (WGS) entry which is preliminary data.</text>
</comment>
<feature type="compositionally biased region" description="Gly residues" evidence="2">
    <location>
        <begin position="498"/>
        <end position="509"/>
    </location>
</feature>
<dbReference type="PANTHER" id="PTHR12375">
    <property type="entry name" value="RNA-BINDING PROTEIN LUC7-RELATED"/>
    <property type="match status" value="1"/>
</dbReference>
<feature type="compositionally biased region" description="Basic and acidic residues" evidence="2">
    <location>
        <begin position="219"/>
        <end position="245"/>
    </location>
</feature>
<dbReference type="OrthoDB" id="153872at2759"/>
<protein>
    <submittedName>
        <fullName evidence="3">Uncharacterized protein</fullName>
    </submittedName>
</protein>
<name>A0A9N8E2E6_9STRA</name>
<reference evidence="3" key="1">
    <citation type="submission" date="2020-06" db="EMBL/GenBank/DDBJ databases">
        <authorList>
            <consortium name="Plant Systems Biology data submission"/>
        </authorList>
    </citation>
    <scope>NUCLEOTIDE SEQUENCE</scope>
    <source>
        <strain evidence="3">D6</strain>
    </source>
</reference>
<dbReference type="EMBL" id="CAICTM010000583">
    <property type="protein sequence ID" value="CAB9513321.1"/>
    <property type="molecule type" value="Genomic_DNA"/>
</dbReference>
<gene>
    <name evidence="3" type="ORF">SEMRO_584_G170900.1</name>
</gene>
<evidence type="ECO:0000256" key="1">
    <source>
        <dbReference type="ARBA" id="ARBA00005655"/>
    </source>
</evidence>
<evidence type="ECO:0000256" key="2">
    <source>
        <dbReference type="SAM" id="MobiDB-lite"/>
    </source>
</evidence>
<dbReference type="GO" id="GO:0005685">
    <property type="term" value="C:U1 snRNP"/>
    <property type="evidence" value="ECO:0007669"/>
    <property type="project" value="InterPro"/>
</dbReference>
<proteinExistence type="inferred from homology"/>
<evidence type="ECO:0000313" key="4">
    <source>
        <dbReference type="Proteomes" id="UP001153069"/>
    </source>
</evidence>
<feature type="region of interest" description="Disordered" evidence="2">
    <location>
        <begin position="219"/>
        <end position="301"/>
    </location>
</feature>
<comment type="similarity">
    <text evidence="1">Belongs to the Luc7 family.</text>
</comment>
<dbReference type="Proteomes" id="UP001153069">
    <property type="component" value="Unassembled WGS sequence"/>
</dbReference>
<keyword evidence="4" id="KW-1185">Reference proteome</keyword>
<organism evidence="3 4">
    <name type="scientific">Seminavis robusta</name>
    <dbReference type="NCBI Taxonomy" id="568900"/>
    <lineage>
        <taxon>Eukaryota</taxon>
        <taxon>Sar</taxon>
        <taxon>Stramenopiles</taxon>
        <taxon>Ochrophyta</taxon>
        <taxon>Bacillariophyta</taxon>
        <taxon>Bacillariophyceae</taxon>
        <taxon>Bacillariophycidae</taxon>
        <taxon>Naviculales</taxon>
        <taxon>Naviculaceae</taxon>
        <taxon>Seminavis</taxon>
    </lineage>
</organism>
<feature type="compositionally biased region" description="Basic and acidic residues" evidence="2">
    <location>
        <begin position="280"/>
        <end position="300"/>
    </location>
</feature>
<sequence length="509" mass="56183">MAAAEARAMLDALMGGDRDAPLPAGAAMPLSKKKKRKAAGGEMLLLPGKRSKSCFDNDIDPLYCAWGVDVYELFVNTKSDIGPNPYQVDEGARQEFLKLSPPEQERLGFHYFLYQKLQELVRSGDRTVARNKEKLAQELRRLAAKRGANPSQQPVVDYVKDVDEQAVEAVARNQLELEFLQEKLDTELLPKLNDMQEQEDHLKEELSKLLGEQREMDEQFKKKTLEDSAMQEEKEKEATEDDKGTDIQQEGEEATKVKQEEDDNDNKENTATSEEATQVKQEEKEEENNNDKSQPEKNPRTQELQVELGKLTLQKQKVLWEVSRTLSQTGPLQEGIDGQHRNLLYVKSDIAVDKTVCEVSGNFMSARDADERIAAHYAGKQYVGWKLVREKFKEMMAKYGRYGPPPPDRRGGSAGAPMGMHNSRGGGPPPSRGGGYGGGGRGGGGFDRDRGGGGGYGGGGGGYGGRGRGRFDSGRGPPDRGGRWERHGPGGPPRGDYNRGGGGRGGWRR</sequence>
<feature type="compositionally biased region" description="Basic and acidic residues" evidence="2">
    <location>
        <begin position="469"/>
        <end position="488"/>
    </location>
</feature>
<accession>A0A9N8E2E6</accession>
<evidence type="ECO:0000313" key="3">
    <source>
        <dbReference type="EMBL" id="CAB9513321.1"/>
    </source>
</evidence>